<evidence type="ECO:0000313" key="2">
    <source>
        <dbReference type="EMBL" id="SPD25810.1"/>
    </source>
</evidence>
<organism evidence="2">
    <name type="scientific">Fagus sylvatica</name>
    <name type="common">Beechnut</name>
    <dbReference type="NCBI Taxonomy" id="28930"/>
    <lineage>
        <taxon>Eukaryota</taxon>
        <taxon>Viridiplantae</taxon>
        <taxon>Streptophyta</taxon>
        <taxon>Embryophyta</taxon>
        <taxon>Tracheophyta</taxon>
        <taxon>Spermatophyta</taxon>
        <taxon>Magnoliopsida</taxon>
        <taxon>eudicotyledons</taxon>
        <taxon>Gunneridae</taxon>
        <taxon>Pentapetalae</taxon>
        <taxon>rosids</taxon>
        <taxon>fabids</taxon>
        <taxon>Fagales</taxon>
        <taxon>Fagaceae</taxon>
        <taxon>Fagus</taxon>
    </lineage>
</organism>
<proteinExistence type="predicted"/>
<reference evidence="2" key="1">
    <citation type="submission" date="2018-02" db="EMBL/GenBank/DDBJ databases">
        <authorList>
            <person name="Cohen D.B."/>
            <person name="Kent A.D."/>
        </authorList>
    </citation>
    <scope>NUCLEOTIDE SEQUENCE</scope>
</reference>
<keyword evidence="1" id="KW-0175">Coiled coil</keyword>
<dbReference type="EMBL" id="OIVN01006132">
    <property type="protein sequence ID" value="SPD25810.1"/>
    <property type="molecule type" value="Genomic_DNA"/>
</dbReference>
<gene>
    <name evidence="2" type="ORF">FSB_LOCUS53692</name>
</gene>
<protein>
    <submittedName>
        <fullName evidence="2">Uncharacterized protein</fullName>
    </submittedName>
</protein>
<name>A0A2N9INR2_FAGSY</name>
<feature type="coiled-coil region" evidence="1">
    <location>
        <begin position="238"/>
        <end position="293"/>
    </location>
</feature>
<accession>A0A2N9INR2</accession>
<sequence length="295" mass="32960">MGKKKNGEGRGKLSHYADTPEAMAVFRHLYEVPNNVGLRGGVRFPMDPLLADFLSYFSLAPTQVNPNVFRIVIGTVKLNRRLGLELSTLPIVSREWHLPGRWCPTREGVPDSRRRQPRKSLIKINSLRQVWENELYTDDFGQPRSAPLLLRYVSGTHSYLSCRLVSNICAAQLDPSNLPLPPINIREVLDCAAPDMSSINLKNLLPNRGDEGTSDNGVQASLELEDRFWANIGHLSHANTLATRYQDAKKKAAEAKKLADTADAKRVKPEESLNAALESLTKAEDMLRAYELDSC</sequence>
<evidence type="ECO:0000256" key="1">
    <source>
        <dbReference type="SAM" id="Coils"/>
    </source>
</evidence>
<dbReference type="AlphaFoldDB" id="A0A2N9INR2"/>